<evidence type="ECO:0000313" key="3">
    <source>
        <dbReference type="Proteomes" id="UP000295008"/>
    </source>
</evidence>
<gene>
    <name evidence="2" type="ORF">EDC14_1002109</name>
</gene>
<sequence>MGHRSSDFHENRDSQRNEAVQEKPAHPFLQPNDLLYLSVTKPFLSPRGQKMINFLLTLGDDNPDAGGFDMAALLKRIAPKGTEQTLADLVPSLMNMLSNNNSGGETPLKINPALISSFISALSGNNPASNNNAAPAGD</sequence>
<accession>A0A4R1SCM3</accession>
<dbReference type="EMBL" id="SLUN01000002">
    <property type="protein sequence ID" value="TCL76352.1"/>
    <property type="molecule type" value="Genomic_DNA"/>
</dbReference>
<evidence type="ECO:0000256" key="1">
    <source>
        <dbReference type="SAM" id="MobiDB-lite"/>
    </source>
</evidence>
<evidence type="ECO:0000313" key="2">
    <source>
        <dbReference type="EMBL" id="TCL76352.1"/>
    </source>
</evidence>
<dbReference type="Proteomes" id="UP000295008">
    <property type="component" value="Unassembled WGS sequence"/>
</dbReference>
<keyword evidence="3" id="KW-1185">Reference proteome</keyword>
<dbReference type="AlphaFoldDB" id="A0A4R1SCM3"/>
<comment type="caution">
    <text evidence="2">The sequence shown here is derived from an EMBL/GenBank/DDBJ whole genome shotgun (WGS) entry which is preliminary data.</text>
</comment>
<dbReference type="RefSeq" id="WP_132012538.1">
    <property type="nucleotide sequence ID" value="NZ_SLUN01000002.1"/>
</dbReference>
<reference evidence="2 3" key="1">
    <citation type="submission" date="2019-03" db="EMBL/GenBank/DDBJ databases">
        <title>Genomic Encyclopedia of Type Strains, Phase IV (KMG-IV): sequencing the most valuable type-strain genomes for metagenomic binning, comparative biology and taxonomic classification.</title>
        <authorList>
            <person name="Goeker M."/>
        </authorList>
    </citation>
    <scope>NUCLEOTIDE SEQUENCE [LARGE SCALE GENOMIC DNA]</scope>
    <source>
        <strain evidence="2 3">LX-B</strain>
    </source>
</reference>
<organism evidence="2 3">
    <name type="scientific">Hydrogenispora ethanolica</name>
    <dbReference type="NCBI Taxonomy" id="1082276"/>
    <lineage>
        <taxon>Bacteria</taxon>
        <taxon>Bacillati</taxon>
        <taxon>Bacillota</taxon>
        <taxon>Hydrogenispora</taxon>
    </lineage>
</organism>
<name>A0A4R1SCM3_HYDET</name>
<protein>
    <submittedName>
        <fullName evidence="2">Uncharacterized protein</fullName>
    </submittedName>
</protein>
<feature type="region of interest" description="Disordered" evidence="1">
    <location>
        <begin position="1"/>
        <end position="25"/>
    </location>
</feature>
<proteinExistence type="predicted"/>